<gene>
    <name evidence="2" type="ORF">HZF10_02600</name>
</gene>
<reference evidence="2 3" key="1">
    <citation type="submission" date="2020-07" db="EMBL/GenBank/DDBJ databases">
        <authorList>
            <person name="Sun Q."/>
        </authorList>
    </citation>
    <scope>NUCLEOTIDE SEQUENCE [LARGE SCALE GENOMIC DNA]</scope>
    <source>
        <strain evidence="2 3">MAH-1</strain>
    </source>
</reference>
<keyword evidence="3" id="KW-1185">Reference proteome</keyword>
<dbReference type="AlphaFoldDB" id="A0A7Y8XZH8"/>
<accession>A0A7Y8XZH8</accession>
<feature type="signal peptide" evidence="1">
    <location>
        <begin position="1"/>
        <end position="21"/>
    </location>
</feature>
<sequence length="125" mass="14754">MKPFQNLLIALLLILSANVFGQEQNDVKRLPFDAETNCQIRYYYYPNLEAYFDNLNSIYIFKDKGIWVKEKEIPSGYRGYGLFNKAHIAINDYDDEDPTQFLEAHRKKYPYNSLKRQRNATASVE</sequence>
<name>A0A7Y8XZH8_9FLAO</name>
<proteinExistence type="predicted"/>
<evidence type="ECO:0000313" key="2">
    <source>
        <dbReference type="EMBL" id="NYA69794.1"/>
    </source>
</evidence>
<protein>
    <submittedName>
        <fullName evidence="2">Uncharacterized protein</fullName>
    </submittedName>
</protein>
<organism evidence="2 3">
    <name type="scientific">Flavobacterium agri</name>
    <dbReference type="NCBI Taxonomy" id="2743471"/>
    <lineage>
        <taxon>Bacteria</taxon>
        <taxon>Pseudomonadati</taxon>
        <taxon>Bacteroidota</taxon>
        <taxon>Flavobacteriia</taxon>
        <taxon>Flavobacteriales</taxon>
        <taxon>Flavobacteriaceae</taxon>
        <taxon>Flavobacterium</taxon>
    </lineage>
</organism>
<comment type="caution">
    <text evidence="2">The sequence shown here is derived from an EMBL/GenBank/DDBJ whole genome shotgun (WGS) entry which is preliminary data.</text>
</comment>
<evidence type="ECO:0000256" key="1">
    <source>
        <dbReference type="SAM" id="SignalP"/>
    </source>
</evidence>
<dbReference type="Proteomes" id="UP000535020">
    <property type="component" value="Unassembled WGS sequence"/>
</dbReference>
<keyword evidence="1" id="KW-0732">Signal</keyword>
<dbReference type="EMBL" id="JACBJI010000001">
    <property type="protein sequence ID" value="NYA69794.1"/>
    <property type="molecule type" value="Genomic_DNA"/>
</dbReference>
<evidence type="ECO:0000313" key="3">
    <source>
        <dbReference type="Proteomes" id="UP000535020"/>
    </source>
</evidence>
<feature type="chain" id="PRO_5030763166" evidence="1">
    <location>
        <begin position="22"/>
        <end position="125"/>
    </location>
</feature>
<dbReference type="RefSeq" id="WP_176004620.1">
    <property type="nucleotide sequence ID" value="NZ_JABWMI010000005.1"/>
</dbReference>